<evidence type="ECO:0000313" key="13">
    <source>
        <dbReference type="Proteomes" id="UP001320544"/>
    </source>
</evidence>
<dbReference type="InterPro" id="IPR007329">
    <property type="entry name" value="FMN-bd"/>
</dbReference>
<keyword evidence="7" id="KW-0274">FAD</keyword>
<dbReference type="InterPro" id="IPR003953">
    <property type="entry name" value="FAD-dep_OxRdtase_2_FAD-bd"/>
</dbReference>
<evidence type="ECO:0000259" key="11">
    <source>
        <dbReference type="SMART" id="SM00900"/>
    </source>
</evidence>
<feature type="transmembrane region" description="Helical" evidence="10">
    <location>
        <begin position="12"/>
        <end position="31"/>
    </location>
</feature>
<evidence type="ECO:0000313" key="12">
    <source>
        <dbReference type="EMBL" id="BDE95918.1"/>
    </source>
</evidence>
<keyword evidence="10" id="KW-0472">Membrane</keyword>
<dbReference type="Proteomes" id="UP001320544">
    <property type="component" value="Chromosome"/>
</dbReference>
<dbReference type="PANTHER" id="PTHR43400:SF7">
    <property type="entry name" value="FAD-DEPENDENT OXIDOREDUCTASE 2 FAD BINDING DOMAIN-CONTAINING PROTEIN"/>
    <property type="match status" value="1"/>
</dbReference>
<dbReference type="Gene3D" id="3.90.700.10">
    <property type="entry name" value="Succinate dehydrogenase/fumarate reductase flavoprotein, catalytic domain"/>
    <property type="match status" value="1"/>
</dbReference>
<dbReference type="Gene3D" id="3.50.50.60">
    <property type="entry name" value="FAD/NAD(P)-binding domain"/>
    <property type="match status" value="1"/>
</dbReference>
<dbReference type="PROSITE" id="PS51318">
    <property type="entry name" value="TAT"/>
    <property type="match status" value="1"/>
</dbReference>
<dbReference type="SMART" id="SM00900">
    <property type="entry name" value="FMN_bind"/>
    <property type="match status" value="1"/>
</dbReference>
<keyword evidence="10" id="KW-1133">Transmembrane helix</keyword>
<organism evidence="12 13">
    <name type="scientific">Raoultibacter timonensis</name>
    <dbReference type="NCBI Taxonomy" id="1907662"/>
    <lineage>
        <taxon>Bacteria</taxon>
        <taxon>Bacillati</taxon>
        <taxon>Actinomycetota</taxon>
        <taxon>Coriobacteriia</taxon>
        <taxon>Eggerthellales</taxon>
        <taxon>Eggerthellaceae</taxon>
        <taxon>Raoultibacter</taxon>
    </lineage>
</organism>
<comment type="catalytic activity">
    <reaction evidence="9">
        <text>dihydrourocanate + A = urocanate + AH2</text>
        <dbReference type="Rhea" id="RHEA:36059"/>
        <dbReference type="ChEBI" id="CHEBI:13193"/>
        <dbReference type="ChEBI" id="CHEBI:17499"/>
        <dbReference type="ChEBI" id="CHEBI:27247"/>
        <dbReference type="ChEBI" id="CHEBI:72991"/>
        <dbReference type="EC" id="1.3.99.33"/>
    </reaction>
</comment>
<evidence type="ECO:0000256" key="9">
    <source>
        <dbReference type="ARBA" id="ARBA00049922"/>
    </source>
</evidence>
<evidence type="ECO:0000256" key="8">
    <source>
        <dbReference type="ARBA" id="ARBA00023002"/>
    </source>
</evidence>
<dbReference type="InterPro" id="IPR006311">
    <property type="entry name" value="TAT_signal"/>
</dbReference>
<name>A0ABN6MF82_9ACTN</name>
<dbReference type="PROSITE" id="PS51257">
    <property type="entry name" value="PROKAR_LIPOPROTEIN"/>
    <property type="match status" value="1"/>
</dbReference>
<dbReference type="EC" id="1.3.99.33" evidence="4"/>
<dbReference type="Pfam" id="PF00890">
    <property type="entry name" value="FAD_binding_2"/>
    <property type="match status" value="1"/>
</dbReference>
<dbReference type="SUPFAM" id="SSF56425">
    <property type="entry name" value="Succinate dehydrogenase/fumarate reductase flavoprotein, catalytic domain"/>
    <property type="match status" value="1"/>
</dbReference>
<sequence>MGGKASTGISRRAFIGAATVAGVQFAVFGLAGCAPSAQGESGKAGGFTAGTYTGEAEGKFDAIVVETDFTEDSIAEIRIVKNGDTARIAQPALEKMPERILEAQGLGVDTVTGSTLTSMGIVGAVASCAEQAGGNVSALKKKGAPEPSSEHVDLETDVVVIGAGAAGMGGAIAAAQGGKRVVVLEKNSNIGGNCLVSGGYLEYLAAPDSARPDMTPELERYVADVLASDIAASSNPEVVQAVRDEFEAHQASGATKLFDSPNYYALDFAVTAGEGLPVESYLPVGRNISALNEWMTENGFEWITPTFAITGYQYPRWSGPAEGVNGEGYFDFYDKVISNGTMDVEIYLAVAATDLIVENGAVVGVEATAEDGSTYTVKAESVLLASGGFSGNSAMLKEYNTEWPYPESTIPTTNVNGHTGDGIAMATKLGAGVVDMGNQMLFPFNDPVNFSFEDIMGSFGDSPVVNQSGNRFVDETTDRFTISAAMMEQTDNLGFFVCDKKCSDYPSEERQETLLRRGLLYKADTLEDLAEQMGCDKATFVKTIEAFNEAVHAGEDEEFGRYLFTELSSVEEPPFFASPVTWAAHITIGGLSTDESTHEVLDEAGSPIPGLYAAGETRQDICGVGSMADGFAAGTAIAAR</sequence>
<keyword evidence="13" id="KW-1185">Reference proteome</keyword>
<evidence type="ECO:0000256" key="1">
    <source>
        <dbReference type="ARBA" id="ARBA00001917"/>
    </source>
</evidence>
<dbReference type="PANTHER" id="PTHR43400">
    <property type="entry name" value="FUMARATE REDUCTASE"/>
    <property type="match status" value="1"/>
</dbReference>
<proteinExistence type="inferred from homology"/>
<keyword evidence="10" id="KW-0812">Transmembrane</keyword>
<dbReference type="InterPro" id="IPR036188">
    <property type="entry name" value="FAD/NAD-bd_sf"/>
</dbReference>
<evidence type="ECO:0000256" key="7">
    <source>
        <dbReference type="ARBA" id="ARBA00022827"/>
    </source>
</evidence>
<comment type="similarity">
    <text evidence="3">Belongs to the FAD-dependent oxidoreductase 2 family. FRD/SDH subfamily.</text>
</comment>
<dbReference type="Pfam" id="PF04205">
    <property type="entry name" value="FMN_bind"/>
    <property type="match status" value="1"/>
</dbReference>
<dbReference type="EMBL" id="AP025564">
    <property type="protein sequence ID" value="BDE95918.1"/>
    <property type="molecule type" value="Genomic_DNA"/>
</dbReference>
<dbReference type="RefSeq" id="WP_244412173.1">
    <property type="nucleotide sequence ID" value="NZ_AP025564.1"/>
</dbReference>
<dbReference type="Gene3D" id="3.90.1010.20">
    <property type="match status" value="1"/>
</dbReference>
<evidence type="ECO:0000256" key="6">
    <source>
        <dbReference type="ARBA" id="ARBA00022630"/>
    </source>
</evidence>
<feature type="domain" description="FMN-binding" evidence="11">
    <location>
        <begin position="58"/>
        <end position="132"/>
    </location>
</feature>
<evidence type="ECO:0000256" key="3">
    <source>
        <dbReference type="ARBA" id="ARBA00008040"/>
    </source>
</evidence>
<dbReference type="PRINTS" id="PR00411">
    <property type="entry name" value="PNDRDTASEI"/>
</dbReference>
<protein>
    <recommendedName>
        <fullName evidence="5">Urocanate reductase</fullName>
        <ecNumber evidence="4">1.3.99.33</ecNumber>
    </recommendedName>
</protein>
<evidence type="ECO:0000256" key="5">
    <source>
        <dbReference type="ARBA" id="ARBA00015872"/>
    </source>
</evidence>
<accession>A0ABN6MF82</accession>
<evidence type="ECO:0000256" key="4">
    <source>
        <dbReference type="ARBA" id="ARBA00013137"/>
    </source>
</evidence>
<keyword evidence="8" id="KW-0560">Oxidoreductase</keyword>
<dbReference type="InterPro" id="IPR050315">
    <property type="entry name" value="FAD-oxidoreductase_2"/>
</dbReference>
<dbReference type="SUPFAM" id="SSF51905">
    <property type="entry name" value="FAD/NAD(P)-binding domain"/>
    <property type="match status" value="1"/>
</dbReference>
<keyword evidence="6" id="KW-0285">Flavoprotein</keyword>
<reference evidence="12 13" key="1">
    <citation type="submission" date="2022-01" db="EMBL/GenBank/DDBJ databases">
        <title>Novel bile acid biosynthetic pathways are enriched in the microbiome of centenarians.</title>
        <authorList>
            <person name="Sato Y."/>
            <person name="Atarashi K."/>
            <person name="Plichta R.D."/>
            <person name="Arai Y."/>
            <person name="Sasajima S."/>
            <person name="Kearney M.S."/>
            <person name="Suda W."/>
            <person name="Takeshita K."/>
            <person name="Sasaki T."/>
            <person name="Okamoto S."/>
            <person name="Skelly N.A."/>
            <person name="Okamura Y."/>
            <person name="Vlamakis H."/>
            <person name="Li Y."/>
            <person name="Tanoue T."/>
            <person name="Takei H."/>
            <person name="Nittono H."/>
            <person name="Narushima S."/>
            <person name="Irie J."/>
            <person name="Itoh H."/>
            <person name="Moriya K."/>
            <person name="Sugiura Y."/>
            <person name="Suematsu M."/>
            <person name="Moritoki N."/>
            <person name="Shibata S."/>
            <person name="Littman R.D."/>
            <person name="Fischbach A.M."/>
            <person name="Uwamino Y."/>
            <person name="Inoue T."/>
            <person name="Honda A."/>
            <person name="Hattori M."/>
            <person name="Murai T."/>
            <person name="Xavier J.R."/>
            <person name="Hirose N."/>
            <person name="Honda K."/>
        </authorList>
    </citation>
    <scope>NUCLEOTIDE SEQUENCE [LARGE SCALE GENOMIC DNA]</scope>
    <source>
        <strain evidence="12 13">CE91-St30</strain>
    </source>
</reference>
<dbReference type="InterPro" id="IPR027477">
    <property type="entry name" value="Succ_DH/fumarate_Rdtase_cat_sf"/>
</dbReference>
<comment type="cofactor">
    <cofactor evidence="1">
        <name>FMN</name>
        <dbReference type="ChEBI" id="CHEBI:58210"/>
    </cofactor>
</comment>
<evidence type="ECO:0000256" key="10">
    <source>
        <dbReference type="SAM" id="Phobius"/>
    </source>
</evidence>
<gene>
    <name evidence="12" type="ORF">CE91St30_12510</name>
</gene>
<comment type="cofactor">
    <cofactor evidence="2">
        <name>FAD</name>
        <dbReference type="ChEBI" id="CHEBI:57692"/>
    </cofactor>
</comment>
<evidence type="ECO:0000256" key="2">
    <source>
        <dbReference type="ARBA" id="ARBA00001974"/>
    </source>
</evidence>